<evidence type="ECO:0000256" key="2">
    <source>
        <dbReference type="ARBA" id="ARBA00006991"/>
    </source>
</evidence>
<dbReference type="EMBL" id="LFWA01000003">
    <property type="protein sequence ID" value="KTW32070.1"/>
    <property type="molecule type" value="Genomic_DNA"/>
</dbReference>
<dbReference type="InterPro" id="IPR013087">
    <property type="entry name" value="Znf_C2H2_type"/>
</dbReference>
<evidence type="ECO:0000256" key="6">
    <source>
        <dbReference type="ARBA" id="ARBA00022833"/>
    </source>
</evidence>
<dbReference type="PANTHER" id="PTHR23235">
    <property type="entry name" value="KRUEPPEL-LIKE TRANSCRIPTION FACTOR"/>
    <property type="match status" value="1"/>
</dbReference>
<feature type="domain" description="C2H2-type" evidence="10">
    <location>
        <begin position="139"/>
        <end position="165"/>
    </location>
</feature>
<dbReference type="STRING" id="1408657.A0A0W4ZUL0"/>
<dbReference type="FunFam" id="3.30.160.60:FF:000744">
    <property type="entry name" value="zinc finger E-box-binding homeobox 1"/>
    <property type="match status" value="1"/>
</dbReference>
<organism evidence="11 12">
    <name type="scientific">Pneumocystis jirovecii (strain RU7)</name>
    <name type="common">Human pneumocystis pneumonia agent</name>
    <dbReference type="NCBI Taxonomy" id="1408657"/>
    <lineage>
        <taxon>Eukaryota</taxon>
        <taxon>Fungi</taxon>
        <taxon>Dikarya</taxon>
        <taxon>Ascomycota</taxon>
        <taxon>Taphrinomycotina</taxon>
        <taxon>Pneumocystomycetes</taxon>
        <taxon>Pneumocystaceae</taxon>
        <taxon>Pneumocystis</taxon>
    </lineage>
</organism>
<evidence type="ECO:0000259" key="10">
    <source>
        <dbReference type="PROSITE" id="PS50157"/>
    </source>
</evidence>
<keyword evidence="5 9" id="KW-0863">Zinc-finger</keyword>
<keyword evidence="3" id="KW-0479">Metal-binding</keyword>
<proteinExistence type="inferred from homology"/>
<dbReference type="VEuPathDB" id="FungiDB:T551_00752"/>
<accession>A0A0W4ZUL0</accession>
<dbReference type="SUPFAM" id="SSF57667">
    <property type="entry name" value="beta-beta-alpha zinc fingers"/>
    <property type="match status" value="1"/>
</dbReference>
<dbReference type="AlphaFoldDB" id="A0A0W4ZUL0"/>
<dbReference type="SMART" id="SM00355">
    <property type="entry name" value="ZnF_C2H2"/>
    <property type="match status" value="2"/>
</dbReference>
<evidence type="ECO:0000256" key="5">
    <source>
        <dbReference type="ARBA" id="ARBA00022771"/>
    </source>
</evidence>
<dbReference type="Pfam" id="PF00096">
    <property type="entry name" value="zf-C2H2"/>
    <property type="match status" value="2"/>
</dbReference>
<dbReference type="GeneID" id="28939271"/>
<keyword evidence="7" id="KW-0238">DNA-binding</keyword>
<name>A0A0W4ZUL0_PNEJ7</name>
<dbReference type="Proteomes" id="UP000053447">
    <property type="component" value="Unassembled WGS sequence"/>
</dbReference>
<dbReference type="Gene3D" id="3.30.160.60">
    <property type="entry name" value="Classic Zinc Finger"/>
    <property type="match status" value="2"/>
</dbReference>
<dbReference type="InterPro" id="IPR036236">
    <property type="entry name" value="Znf_C2H2_sf"/>
</dbReference>
<sequence length="165" mass="18757">MTVLTLPQFQMDTVESSAIATNEYLPILPGIDSFPGAPLAQSTEKDLQNESLLPLSSLFDSTFFLRESMLAVPQPTCRLPESMHGLLSVRDINIQREVSCSVSPNTRYKHYACPQCFKMFSRPSNLKVHIYTHTGERPFVCTFRDCGRSFSVRSNMRRHMRIHGL</sequence>
<gene>
    <name evidence="11" type="ORF">T551_00752</name>
</gene>
<dbReference type="OrthoDB" id="6077919at2759"/>
<reference evidence="12" key="1">
    <citation type="journal article" date="2016" name="Nat. Commun.">
        <title>Genome analysis of three Pneumocystis species reveals adaptation mechanisms to life exclusively in mammalian hosts.</title>
        <authorList>
            <person name="Ma L."/>
            <person name="Chen Z."/>
            <person name="Huang D.W."/>
            <person name="Kutty G."/>
            <person name="Ishihara M."/>
            <person name="Wang H."/>
            <person name="Abouelleil A."/>
            <person name="Bishop L."/>
            <person name="Davey E."/>
            <person name="Deng R."/>
            <person name="Deng X."/>
            <person name="Fan L."/>
            <person name="Fantoni G."/>
            <person name="Fitzgerald M."/>
            <person name="Gogineni E."/>
            <person name="Goldberg J.M."/>
            <person name="Handley G."/>
            <person name="Hu X."/>
            <person name="Huber C."/>
            <person name="Jiao X."/>
            <person name="Jones K."/>
            <person name="Levin J.Z."/>
            <person name="Liu Y."/>
            <person name="Macdonald P."/>
            <person name="Melnikov A."/>
            <person name="Raley C."/>
            <person name="Sassi M."/>
            <person name="Sherman B.T."/>
            <person name="Song X."/>
            <person name="Sykes S."/>
            <person name="Tran B."/>
            <person name="Walsh L."/>
            <person name="Xia Y."/>
            <person name="Yang J."/>
            <person name="Young S."/>
            <person name="Zeng Q."/>
            <person name="Zheng X."/>
            <person name="Stephens R."/>
            <person name="Nusbaum C."/>
            <person name="Birren B.W."/>
            <person name="Azadi P."/>
            <person name="Lempicki R.A."/>
            <person name="Cuomo C.A."/>
            <person name="Kovacs J.A."/>
        </authorList>
    </citation>
    <scope>NUCLEOTIDE SEQUENCE [LARGE SCALE GENOMIC DNA]</scope>
    <source>
        <strain evidence="12">RU7</strain>
    </source>
</reference>
<evidence type="ECO:0000256" key="1">
    <source>
        <dbReference type="ARBA" id="ARBA00004123"/>
    </source>
</evidence>
<dbReference type="RefSeq" id="XP_018230762.1">
    <property type="nucleotide sequence ID" value="XM_018373016.1"/>
</dbReference>
<evidence type="ECO:0000256" key="7">
    <source>
        <dbReference type="ARBA" id="ARBA00023125"/>
    </source>
</evidence>
<comment type="subcellular location">
    <subcellularLocation>
        <location evidence="1">Nucleus</location>
    </subcellularLocation>
</comment>
<evidence type="ECO:0000313" key="12">
    <source>
        <dbReference type="Proteomes" id="UP000053447"/>
    </source>
</evidence>
<dbReference type="FunFam" id="3.30.160.60:FF:001174">
    <property type="entry name" value="zinc finger protein 527 isoform X1"/>
    <property type="match status" value="1"/>
</dbReference>
<dbReference type="PANTHER" id="PTHR23235:SF120">
    <property type="entry name" value="KRUPPEL-LIKE FACTOR 15"/>
    <property type="match status" value="1"/>
</dbReference>
<feature type="domain" description="C2H2-type" evidence="10">
    <location>
        <begin position="111"/>
        <end position="138"/>
    </location>
</feature>
<dbReference type="GO" id="GO:0000978">
    <property type="term" value="F:RNA polymerase II cis-regulatory region sequence-specific DNA binding"/>
    <property type="evidence" value="ECO:0007669"/>
    <property type="project" value="TreeGrafter"/>
</dbReference>
<comment type="caution">
    <text evidence="11">The sequence shown here is derived from an EMBL/GenBank/DDBJ whole genome shotgun (WGS) entry which is preliminary data.</text>
</comment>
<keyword evidence="8" id="KW-0539">Nucleus</keyword>
<evidence type="ECO:0000256" key="3">
    <source>
        <dbReference type="ARBA" id="ARBA00022723"/>
    </source>
</evidence>
<keyword evidence="6" id="KW-0862">Zinc</keyword>
<protein>
    <recommendedName>
        <fullName evidence="10">C2H2-type domain-containing protein</fullName>
    </recommendedName>
</protein>
<dbReference type="PROSITE" id="PS00028">
    <property type="entry name" value="ZINC_FINGER_C2H2_1"/>
    <property type="match status" value="2"/>
</dbReference>
<keyword evidence="12" id="KW-1185">Reference proteome</keyword>
<keyword evidence="4" id="KW-0677">Repeat</keyword>
<dbReference type="PROSITE" id="PS50157">
    <property type="entry name" value="ZINC_FINGER_C2H2_2"/>
    <property type="match status" value="2"/>
</dbReference>
<evidence type="ECO:0000313" key="11">
    <source>
        <dbReference type="EMBL" id="KTW32070.1"/>
    </source>
</evidence>
<dbReference type="GO" id="GO:0005634">
    <property type="term" value="C:nucleus"/>
    <property type="evidence" value="ECO:0007669"/>
    <property type="project" value="UniProtKB-SubCell"/>
</dbReference>
<dbReference type="GO" id="GO:0008270">
    <property type="term" value="F:zinc ion binding"/>
    <property type="evidence" value="ECO:0007669"/>
    <property type="project" value="UniProtKB-KW"/>
</dbReference>
<comment type="similarity">
    <text evidence="2">Belongs to the krueppel C2H2-type zinc-finger protein family.</text>
</comment>
<evidence type="ECO:0000256" key="8">
    <source>
        <dbReference type="ARBA" id="ARBA00023242"/>
    </source>
</evidence>
<evidence type="ECO:0000256" key="9">
    <source>
        <dbReference type="PROSITE-ProRule" id="PRU00042"/>
    </source>
</evidence>
<dbReference type="GO" id="GO:0000981">
    <property type="term" value="F:DNA-binding transcription factor activity, RNA polymerase II-specific"/>
    <property type="evidence" value="ECO:0007669"/>
    <property type="project" value="TreeGrafter"/>
</dbReference>
<dbReference type="eggNOG" id="KOG1721">
    <property type="taxonomic scope" value="Eukaryota"/>
</dbReference>
<evidence type="ECO:0000256" key="4">
    <source>
        <dbReference type="ARBA" id="ARBA00022737"/>
    </source>
</evidence>